<name>A0AA39LZK8_9BILA</name>
<keyword evidence="3" id="KW-0645">Protease</keyword>
<comment type="similarity">
    <text evidence="1 3">Belongs to the peptidase S9A family.</text>
</comment>
<dbReference type="Pfam" id="PF00326">
    <property type="entry name" value="Peptidase_S9"/>
    <property type="match status" value="1"/>
</dbReference>
<evidence type="ECO:0000259" key="5">
    <source>
        <dbReference type="Pfam" id="PF00326"/>
    </source>
</evidence>
<comment type="caution">
    <text evidence="6">The sequence shown here is derived from an EMBL/GenBank/DDBJ whole genome shotgun (WGS) entry which is preliminary data.</text>
</comment>
<dbReference type="InterPro" id="IPR001375">
    <property type="entry name" value="Peptidase_S9_cat"/>
</dbReference>
<dbReference type="SUPFAM" id="SSF53474">
    <property type="entry name" value="alpha/beta-Hydrolases"/>
    <property type="match status" value="1"/>
</dbReference>
<organism evidence="6 7">
    <name type="scientific">Steinernema hermaphroditum</name>
    <dbReference type="NCBI Taxonomy" id="289476"/>
    <lineage>
        <taxon>Eukaryota</taxon>
        <taxon>Metazoa</taxon>
        <taxon>Ecdysozoa</taxon>
        <taxon>Nematoda</taxon>
        <taxon>Chromadorea</taxon>
        <taxon>Rhabditida</taxon>
        <taxon>Tylenchina</taxon>
        <taxon>Panagrolaimomorpha</taxon>
        <taxon>Strongyloidoidea</taxon>
        <taxon>Steinernematidae</taxon>
        <taxon>Steinernema</taxon>
    </lineage>
</organism>
<evidence type="ECO:0000256" key="4">
    <source>
        <dbReference type="SAM" id="SignalP"/>
    </source>
</evidence>
<dbReference type="PANTHER" id="PTHR42776">
    <property type="entry name" value="SERINE PEPTIDASE S9 FAMILY MEMBER"/>
    <property type="match status" value="1"/>
</dbReference>
<evidence type="ECO:0000313" key="6">
    <source>
        <dbReference type="EMBL" id="KAK0415114.1"/>
    </source>
</evidence>
<dbReference type="EC" id="3.4.21.-" evidence="3"/>
<dbReference type="GO" id="GO:0004252">
    <property type="term" value="F:serine-type endopeptidase activity"/>
    <property type="evidence" value="ECO:0007669"/>
    <property type="project" value="UniProtKB-UniRule"/>
</dbReference>
<keyword evidence="4" id="KW-0732">Signal</keyword>
<dbReference type="PANTHER" id="PTHR42776:SF27">
    <property type="entry name" value="DIPEPTIDYL PEPTIDASE FAMILY MEMBER 6"/>
    <property type="match status" value="1"/>
</dbReference>
<sequence length="727" mass="81639">MSGLLLLFGTLFIVAGAAPSTPIPVPDRNGNLIPRELLFGDSKFAHVMLSPDGHTIGYLAPDENGVRQIFTRCVTCSHTEKISFDGQNNIASFEFTGVPGVILFTQDNDGDENHRLYKLNITRASPPHRPVPISDRPGVKAAVFKNNMRDRRVLVGLNDENPVFHNVYAFDLYTDELSLIFHNKRFPARMMFDNDLNLRIVSELSDDGSVVYYKPSPKANPKKLTSGKEDWVEYMRVSSEDAPLTDPIAFSADNEKVYWKWGLDSDLGQLVVHDFGRPETNQVLYSAQKAEIASLFLHPTEKTVLALTEYYHKPEIFVANQTIIEDMQYLVNLRPADSPMVVGVSRDFHTWLVTYLSDDKPFEFYLYRRWQKKAEYLFSSRSELSGRRLSKMVGFEFRARDGLRLQAYLTLPPTAERKFPADVNGSDPQVVEYARMGLLPERPQKMVLLVHGGPHMRDMFEFSSLNALLADRGYAVLQVNFRGSTGFGKKLRNAGNGEWGRRMQYDLLDGVEFAIRHGIADRRQIAVMGGSYGGYATLVAMSFTPEVFACGVDIVGPSNLITLLETMPPYWMGMYNEMVKSLGADKDDDAGRQSLRSRSPLYYASQVKRPLLVLHGANDPRVKQAESDQFVDELKKNHIPVTYVLFGDEGHGFSKPQNTLAFAGFVENFLGKCLNGASEPFSLGQYNSSATVIADASRPEEPRVSTTTTTTLPPSRFMGQRRAYAPF</sequence>
<dbReference type="Gene3D" id="3.40.50.1820">
    <property type="entry name" value="alpha/beta hydrolase"/>
    <property type="match status" value="1"/>
</dbReference>
<feature type="signal peptide" evidence="4">
    <location>
        <begin position="1"/>
        <end position="17"/>
    </location>
</feature>
<dbReference type="AlphaFoldDB" id="A0AA39LZK8"/>
<dbReference type="InterPro" id="IPR029058">
    <property type="entry name" value="AB_hydrolase_fold"/>
</dbReference>
<evidence type="ECO:0000256" key="3">
    <source>
        <dbReference type="RuleBase" id="RU368024"/>
    </source>
</evidence>
<dbReference type="PRINTS" id="PR00862">
    <property type="entry name" value="PROLIGOPTASE"/>
</dbReference>
<reference evidence="6" key="1">
    <citation type="submission" date="2023-06" db="EMBL/GenBank/DDBJ databases">
        <title>Genomic analysis of the entomopathogenic nematode Steinernema hermaphroditum.</title>
        <authorList>
            <person name="Schwarz E.M."/>
            <person name="Heppert J.K."/>
            <person name="Baniya A."/>
            <person name="Schwartz H.T."/>
            <person name="Tan C.-H."/>
            <person name="Antoshechkin I."/>
            <person name="Sternberg P.W."/>
            <person name="Goodrich-Blair H."/>
            <person name="Dillman A.R."/>
        </authorList>
    </citation>
    <scope>NUCLEOTIDE SEQUENCE</scope>
    <source>
        <strain evidence="6">PS9179</strain>
        <tissue evidence="6">Whole animal</tissue>
    </source>
</reference>
<dbReference type="GO" id="GO:0006508">
    <property type="term" value="P:proteolysis"/>
    <property type="evidence" value="ECO:0007669"/>
    <property type="project" value="UniProtKB-KW"/>
</dbReference>
<evidence type="ECO:0000256" key="2">
    <source>
        <dbReference type="ARBA" id="ARBA00022801"/>
    </source>
</evidence>
<keyword evidence="7" id="KW-1185">Reference proteome</keyword>
<feature type="chain" id="PRO_5041322014" description="Prolyl endopeptidase" evidence="4">
    <location>
        <begin position="18"/>
        <end position="727"/>
    </location>
</feature>
<dbReference type="InterPro" id="IPR002470">
    <property type="entry name" value="Peptidase_S9A"/>
</dbReference>
<keyword evidence="3" id="KW-0720">Serine protease</keyword>
<evidence type="ECO:0000256" key="1">
    <source>
        <dbReference type="ARBA" id="ARBA00005228"/>
    </source>
</evidence>
<dbReference type="SUPFAM" id="SSF82171">
    <property type="entry name" value="DPP6 N-terminal domain-like"/>
    <property type="match status" value="1"/>
</dbReference>
<feature type="domain" description="Peptidase S9 prolyl oligopeptidase catalytic" evidence="5">
    <location>
        <begin position="461"/>
        <end position="676"/>
    </location>
</feature>
<proteinExistence type="inferred from homology"/>
<dbReference type="EMBL" id="JAUCMV010000002">
    <property type="protein sequence ID" value="KAK0415114.1"/>
    <property type="molecule type" value="Genomic_DNA"/>
</dbReference>
<protein>
    <recommendedName>
        <fullName evidence="3">Prolyl endopeptidase</fullName>
        <ecNumber evidence="3">3.4.21.-</ecNumber>
    </recommendedName>
</protein>
<dbReference type="Proteomes" id="UP001175271">
    <property type="component" value="Unassembled WGS sequence"/>
</dbReference>
<evidence type="ECO:0000313" key="7">
    <source>
        <dbReference type="Proteomes" id="UP001175271"/>
    </source>
</evidence>
<keyword evidence="2 3" id="KW-0378">Hydrolase</keyword>
<gene>
    <name evidence="6" type="ORF">QR680_011778</name>
</gene>
<accession>A0AA39LZK8</accession>